<keyword evidence="3" id="KW-1185">Reference proteome</keyword>
<dbReference type="PROSITE" id="PS50234">
    <property type="entry name" value="VWFA"/>
    <property type="match status" value="2"/>
</dbReference>
<dbReference type="PANTHER" id="PTHR24020">
    <property type="entry name" value="COLLAGEN ALPHA"/>
    <property type="match status" value="1"/>
</dbReference>
<dbReference type="SUPFAM" id="SSF53300">
    <property type="entry name" value="vWA-like"/>
    <property type="match status" value="3"/>
</dbReference>
<sequence length="513" mass="56622">MIYKSLAGHRCHGQLRRSSRDHQFNLLIVSASRNHVEAPVSCGAECKAKPMEMAFVVDASASIWPQNFTLGLNFIEDFVGFFDIGEEKGFHPGDRGFSPGDQGSIRVIGGSLQWTMGSIRVIGGFSPGDQRFHPGDQGFSLRVISGSIRVIGGCVCPLVTYGEVVYTQDAFNFGDYTNKGQLLKAITEIPYRSGLRTNTSGGIWHDQTFAAFAIVLTDGNSQEADLTKQAALDAHETGLEVYAIGVGHEVHVFVVDNYHMLQSIEDRLAYEACDECQNDPVDLAFVIDSSVSIGDADFEVGMEFIRQFVDAFHISPDAVRVAAIAFGERYFEEDAFNFDTLNDVICTATLKRVRMTCWYDVISEYDNKNDVMSALQNIPWRHGSATNTSEGLKYMREYLMPAARPNAAHVCITLTDGQSQEPEIGEELDEMELNNIAGDPSRVLRADTYAQLNLLKKKLTDLACTGRRRLVGWNLGGRVGVGEFVGLGNVGVWAFVGSTAVGRWVFRSLWVEE</sequence>
<evidence type="ECO:0000259" key="1">
    <source>
        <dbReference type="PROSITE" id="PS50234"/>
    </source>
</evidence>
<comment type="caution">
    <text evidence="2">The sequence shown here is derived from an EMBL/GenBank/DDBJ whole genome shotgun (WGS) entry which is preliminary data.</text>
</comment>
<dbReference type="AlphaFoldDB" id="A0ABD0K8K5"/>
<evidence type="ECO:0000313" key="3">
    <source>
        <dbReference type="Proteomes" id="UP001519460"/>
    </source>
</evidence>
<feature type="domain" description="VWFA" evidence="1">
    <location>
        <begin position="282"/>
        <end position="436"/>
    </location>
</feature>
<dbReference type="Pfam" id="PF00092">
    <property type="entry name" value="VWA"/>
    <property type="match status" value="2"/>
</dbReference>
<dbReference type="PANTHER" id="PTHR24020:SF84">
    <property type="entry name" value="VWFA DOMAIN-CONTAINING PROTEIN"/>
    <property type="match status" value="1"/>
</dbReference>
<reference evidence="2 3" key="1">
    <citation type="journal article" date="2023" name="Sci. Data">
        <title>Genome assembly of the Korean intertidal mud-creeper Batillaria attramentaria.</title>
        <authorList>
            <person name="Patra A.K."/>
            <person name="Ho P.T."/>
            <person name="Jun S."/>
            <person name="Lee S.J."/>
            <person name="Kim Y."/>
            <person name="Won Y.J."/>
        </authorList>
    </citation>
    <scope>NUCLEOTIDE SEQUENCE [LARGE SCALE GENOMIC DNA]</scope>
    <source>
        <strain evidence="2">Wonlab-2016</strain>
    </source>
</reference>
<feature type="non-terminal residue" evidence="2">
    <location>
        <position position="513"/>
    </location>
</feature>
<dbReference type="EMBL" id="JACVVK020000227">
    <property type="protein sequence ID" value="KAK7483395.1"/>
    <property type="molecule type" value="Genomic_DNA"/>
</dbReference>
<dbReference type="CDD" id="cd01450">
    <property type="entry name" value="vWFA_subfamily_ECM"/>
    <property type="match status" value="2"/>
</dbReference>
<dbReference type="SMART" id="SM00327">
    <property type="entry name" value="VWA"/>
    <property type="match status" value="2"/>
</dbReference>
<protein>
    <recommendedName>
        <fullName evidence="1">VWFA domain-containing protein</fullName>
    </recommendedName>
</protein>
<proteinExistence type="predicted"/>
<gene>
    <name evidence="2" type="ORF">BaRGS_00025335</name>
</gene>
<accession>A0ABD0K8K5</accession>
<dbReference type="PRINTS" id="PR00453">
    <property type="entry name" value="VWFADOMAIN"/>
</dbReference>
<name>A0ABD0K8K5_9CAEN</name>
<dbReference type="Gene3D" id="3.40.50.410">
    <property type="entry name" value="von Willebrand factor, type A domain"/>
    <property type="match status" value="3"/>
</dbReference>
<dbReference type="InterPro" id="IPR002035">
    <property type="entry name" value="VWF_A"/>
</dbReference>
<organism evidence="2 3">
    <name type="scientific">Batillaria attramentaria</name>
    <dbReference type="NCBI Taxonomy" id="370345"/>
    <lineage>
        <taxon>Eukaryota</taxon>
        <taxon>Metazoa</taxon>
        <taxon>Spiralia</taxon>
        <taxon>Lophotrochozoa</taxon>
        <taxon>Mollusca</taxon>
        <taxon>Gastropoda</taxon>
        <taxon>Caenogastropoda</taxon>
        <taxon>Sorbeoconcha</taxon>
        <taxon>Cerithioidea</taxon>
        <taxon>Batillariidae</taxon>
        <taxon>Batillaria</taxon>
    </lineage>
</organism>
<evidence type="ECO:0000313" key="2">
    <source>
        <dbReference type="EMBL" id="KAK7483395.1"/>
    </source>
</evidence>
<dbReference type="Proteomes" id="UP001519460">
    <property type="component" value="Unassembled WGS sequence"/>
</dbReference>
<dbReference type="InterPro" id="IPR050525">
    <property type="entry name" value="ECM_Assembly_Org"/>
</dbReference>
<dbReference type="InterPro" id="IPR036465">
    <property type="entry name" value="vWFA_dom_sf"/>
</dbReference>
<feature type="domain" description="VWFA" evidence="1">
    <location>
        <begin position="52"/>
        <end position="264"/>
    </location>
</feature>